<evidence type="ECO:0000313" key="1">
    <source>
        <dbReference type="EMBL" id="MDR7334706.1"/>
    </source>
</evidence>
<evidence type="ECO:0000313" key="2">
    <source>
        <dbReference type="Proteomes" id="UP001180825"/>
    </source>
</evidence>
<proteinExistence type="predicted"/>
<comment type="caution">
    <text evidence="1">The sequence shown here is derived from an EMBL/GenBank/DDBJ whole genome shotgun (WGS) entry which is preliminary data.</text>
</comment>
<keyword evidence="2" id="KW-1185">Reference proteome</keyword>
<name>A0ABU2ABY1_9BURK</name>
<dbReference type="EMBL" id="JAVDXV010000008">
    <property type="protein sequence ID" value="MDR7334706.1"/>
    <property type="molecule type" value="Genomic_DNA"/>
</dbReference>
<accession>A0ABU2ABY1</accession>
<organism evidence="1 2">
    <name type="scientific">Roseateles asaccharophilus</name>
    <dbReference type="NCBI Taxonomy" id="582607"/>
    <lineage>
        <taxon>Bacteria</taxon>
        <taxon>Pseudomonadati</taxon>
        <taxon>Pseudomonadota</taxon>
        <taxon>Betaproteobacteria</taxon>
        <taxon>Burkholderiales</taxon>
        <taxon>Sphaerotilaceae</taxon>
        <taxon>Roseateles</taxon>
    </lineage>
</organism>
<reference evidence="1 2" key="1">
    <citation type="submission" date="2023-07" db="EMBL/GenBank/DDBJ databases">
        <title>Sorghum-associated microbial communities from plants grown in Nebraska, USA.</title>
        <authorList>
            <person name="Schachtman D."/>
        </authorList>
    </citation>
    <scope>NUCLEOTIDE SEQUENCE [LARGE SCALE GENOMIC DNA]</scope>
    <source>
        <strain evidence="1 2">BE316</strain>
    </source>
</reference>
<protein>
    <submittedName>
        <fullName evidence="1">Uncharacterized protein</fullName>
    </submittedName>
</protein>
<sequence>MLHSRIKESVSHLRVTEHPDSIAKFVTDDKEIANRNPWRIGLVYGEGVR</sequence>
<gene>
    <name evidence="1" type="ORF">J2X21_003870</name>
</gene>
<dbReference type="Proteomes" id="UP001180825">
    <property type="component" value="Unassembled WGS sequence"/>
</dbReference>